<keyword evidence="1" id="KW-0812">Transmembrane</keyword>
<proteinExistence type="predicted"/>
<keyword evidence="1" id="KW-0472">Membrane</keyword>
<keyword evidence="1" id="KW-1133">Transmembrane helix</keyword>
<evidence type="ECO:0000313" key="3">
    <source>
        <dbReference type="Proteomes" id="UP000837803"/>
    </source>
</evidence>
<dbReference type="Proteomes" id="UP000837803">
    <property type="component" value="Unassembled WGS sequence"/>
</dbReference>
<evidence type="ECO:0000313" key="2">
    <source>
        <dbReference type="EMBL" id="CAH0998745.1"/>
    </source>
</evidence>
<gene>
    <name evidence="2" type="ORF">LEM8419_00093</name>
</gene>
<keyword evidence="3" id="KW-1185">Reference proteome</keyword>
<feature type="transmembrane region" description="Helical" evidence="1">
    <location>
        <begin position="51"/>
        <end position="72"/>
    </location>
</feature>
<accession>A0ABN8F400</accession>
<evidence type="ECO:0000256" key="1">
    <source>
        <dbReference type="SAM" id="Phobius"/>
    </source>
</evidence>
<protein>
    <recommendedName>
        <fullName evidence="4">HEAT repeat domain-containing protein</fullName>
    </recommendedName>
</protein>
<comment type="caution">
    <text evidence="2">The sequence shown here is derived from an EMBL/GenBank/DDBJ whole genome shotgun (WGS) entry which is preliminary data.</text>
</comment>
<evidence type="ECO:0008006" key="4">
    <source>
        <dbReference type="Google" id="ProtNLM"/>
    </source>
</evidence>
<dbReference type="EMBL" id="CAKLPZ010000001">
    <property type="protein sequence ID" value="CAH0998745.1"/>
    <property type="molecule type" value="Genomic_DNA"/>
</dbReference>
<dbReference type="RefSeq" id="WP_238748999.1">
    <property type="nucleotide sequence ID" value="NZ_CAKLPZ010000001.1"/>
</dbReference>
<sequence length="213" mass="23471">MNDPLDKLRRELAALPDPLPGPETDERFATMLAAEVSRHRPPSRSSHLRTAAPYLAVAASLLLVFGLGWSYAKQDTGRVAQDLAATRTLMLELMQDRSSFTRMRAVTASLELPSADPEVIEHLGHLLRTDASTNVRLAALDALRRFAASPAARREMLRAMSAAPPPAVRVQLLETLVALQERDVLPYLQDIMTNDSLPQQLRDAAELGTFKLI</sequence>
<dbReference type="InterPro" id="IPR016024">
    <property type="entry name" value="ARM-type_fold"/>
</dbReference>
<dbReference type="InterPro" id="IPR011989">
    <property type="entry name" value="ARM-like"/>
</dbReference>
<reference evidence="2" key="1">
    <citation type="submission" date="2021-12" db="EMBL/GenBank/DDBJ databases">
        <authorList>
            <person name="Rodrigo-Torres L."/>
            <person name="Arahal R. D."/>
            <person name="Lucena T."/>
        </authorList>
    </citation>
    <scope>NUCLEOTIDE SEQUENCE</scope>
    <source>
        <strain evidence="2">CECT 8419</strain>
    </source>
</reference>
<dbReference type="Gene3D" id="1.25.10.10">
    <property type="entry name" value="Leucine-rich Repeat Variant"/>
    <property type="match status" value="1"/>
</dbReference>
<dbReference type="Pfam" id="PF13646">
    <property type="entry name" value="HEAT_2"/>
    <property type="match status" value="1"/>
</dbReference>
<name>A0ABN8F400_9BACT</name>
<dbReference type="SUPFAM" id="SSF48371">
    <property type="entry name" value="ARM repeat"/>
    <property type="match status" value="1"/>
</dbReference>
<organism evidence="2 3">
    <name type="scientific">Neolewinella maritima</name>
    <dbReference type="NCBI Taxonomy" id="1383882"/>
    <lineage>
        <taxon>Bacteria</taxon>
        <taxon>Pseudomonadati</taxon>
        <taxon>Bacteroidota</taxon>
        <taxon>Saprospiria</taxon>
        <taxon>Saprospirales</taxon>
        <taxon>Lewinellaceae</taxon>
        <taxon>Neolewinella</taxon>
    </lineage>
</organism>